<sequence length="255" mass="29393">MYKIKLSSILVFTLICLVSAKFLAEKPDFITPCKQADPNYKQCVVTNFQAFFGEFKDGVPGLKSVGPIDPFRIKRISLAEDASRIVSINIDFTNVELHGLRNTIINDADFELTKLVNKMTMTVPELIMTSDYVMKGRILALSLNGNGKAQTKLENLKLNVIYKMKLREENRHKFTDLDKLRVEVVDLGRLQSNWENLFNGQRDLEESANALFNDNWKELFEALKPSFTLTVQKVLEDRFRKLFAYIPADYYFEDL</sequence>
<reference evidence="3" key="1">
    <citation type="submission" date="2025-08" db="UniProtKB">
        <authorList>
            <consortium name="RefSeq"/>
        </authorList>
    </citation>
    <scope>IDENTIFICATION</scope>
    <source>
        <strain evidence="3">Aabys</strain>
        <tissue evidence="3">Whole body</tissue>
    </source>
</reference>
<feature type="chain" id="PRO_5047393356" evidence="1">
    <location>
        <begin position="21"/>
        <end position="255"/>
    </location>
</feature>
<dbReference type="Proteomes" id="UP001652621">
    <property type="component" value="Unplaced"/>
</dbReference>
<keyword evidence="1" id="KW-0732">Signal</keyword>
<keyword evidence="2" id="KW-1185">Reference proteome</keyword>
<dbReference type="InterPro" id="IPR038606">
    <property type="entry name" value="To_sf"/>
</dbReference>
<feature type="signal peptide" evidence="1">
    <location>
        <begin position="1"/>
        <end position="20"/>
    </location>
</feature>
<dbReference type="PANTHER" id="PTHR11008">
    <property type="entry name" value="PROTEIN TAKEOUT-LIKE PROTEIN"/>
    <property type="match status" value="1"/>
</dbReference>
<dbReference type="PANTHER" id="PTHR11008:SF25">
    <property type="entry name" value="IP09473P-RELATED"/>
    <property type="match status" value="1"/>
</dbReference>
<name>A0A9J7CJD3_MUSDO</name>
<dbReference type="GeneID" id="101890575"/>
<gene>
    <name evidence="3" type="primary">LOC101890575</name>
</gene>
<evidence type="ECO:0000256" key="1">
    <source>
        <dbReference type="SAM" id="SignalP"/>
    </source>
</evidence>
<dbReference type="eggNOG" id="ENOG502RXKT">
    <property type="taxonomic scope" value="Eukaryota"/>
</dbReference>
<dbReference type="OrthoDB" id="8175281at2759"/>
<dbReference type="VEuPathDB" id="VectorBase:MDOMA2_013749"/>
<dbReference type="Pfam" id="PF06585">
    <property type="entry name" value="JHBP"/>
    <property type="match status" value="1"/>
</dbReference>
<proteinExistence type="predicted"/>
<dbReference type="RefSeq" id="XP_005176458.2">
    <property type="nucleotide sequence ID" value="XM_005176401.4"/>
</dbReference>
<dbReference type="SMART" id="SM00700">
    <property type="entry name" value="JHBP"/>
    <property type="match status" value="1"/>
</dbReference>
<dbReference type="VEuPathDB" id="VectorBase:MDOA003090"/>
<accession>A0A9J7CJD3</accession>
<protein>
    <submittedName>
        <fullName evidence="3">Uncharacterized protein LOC101890575</fullName>
    </submittedName>
</protein>
<organism evidence="2 3">
    <name type="scientific">Musca domestica</name>
    <name type="common">House fly</name>
    <dbReference type="NCBI Taxonomy" id="7370"/>
    <lineage>
        <taxon>Eukaryota</taxon>
        <taxon>Metazoa</taxon>
        <taxon>Ecdysozoa</taxon>
        <taxon>Arthropoda</taxon>
        <taxon>Hexapoda</taxon>
        <taxon>Insecta</taxon>
        <taxon>Pterygota</taxon>
        <taxon>Neoptera</taxon>
        <taxon>Endopterygota</taxon>
        <taxon>Diptera</taxon>
        <taxon>Brachycera</taxon>
        <taxon>Muscomorpha</taxon>
        <taxon>Muscoidea</taxon>
        <taxon>Muscidae</taxon>
        <taxon>Musca</taxon>
    </lineage>
</organism>
<dbReference type="Gene3D" id="3.15.10.30">
    <property type="entry name" value="Haemolymph juvenile hormone binding protein"/>
    <property type="match status" value="1"/>
</dbReference>
<dbReference type="InterPro" id="IPR010562">
    <property type="entry name" value="Haemolymph_juvenile_hormone-bd"/>
</dbReference>
<evidence type="ECO:0000313" key="2">
    <source>
        <dbReference type="Proteomes" id="UP001652621"/>
    </source>
</evidence>
<evidence type="ECO:0000313" key="3">
    <source>
        <dbReference type="RefSeq" id="XP_005176458.2"/>
    </source>
</evidence>